<dbReference type="Proteomes" id="UP000682733">
    <property type="component" value="Unassembled WGS sequence"/>
</dbReference>
<organism evidence="3 4">
    <name type="scientific">Didymodactylos carnosus</name>
    <dbReference type="NCBI Taxonomy" id="1234261"/>
    <lineage>
        <taxon>Eukaryota</taxon>
        <taxon>Metazoa</taxon>
        <taxon>Spiralia</taxon>
        <taxon>Gnathifera</taxon>
        <taxon>Rotifera</taxon>
        <taxon>Eurotatoria</taxon>
        <taxon>Bdelloidea</taxon>
        <taxon>Philodinida</taxon>
        <taxon>Philodinidae</taxon>
        <taxon>Didymodactylos</taxon>
    </lineage>
</organism>
<dbReference type="Proteomes" id="UP000677228">
    <property type="component" value="Unassembled WGS sequence"/>
</dbReference>
<accession>A0A8S2YXA8</accession>
<name>A0A8S2YXA8_9BILA</name>
<comment type="caution">
    <text evidence="3">The sequence shown here is derived from an EMBL/GenBank/DDBJ whole genome shotgun (WGS) entry which is preliminary data.</text>
</comment>
<proteinExistence type="predicted"/>
<dbReference type="Proteomes" id="UP000681722">
    <property type="component" value="Unassembled WGS sequence"/>
</dbReference>
<dbReference type="AlphaFoldDB" id="A0A8S2YXA8"/>
<sequence length="90" mass="10216">MRGVDAIENEIKLRYQEQPILIFADSYETNNGGKPDYDCIRERLLAIKTSLDSEIIEIKTENNIAENIYKIGKLGSITLATRKLLDVALM</sequence>
<evidence type="ECO:0000313" key="2">
    <source>
        <dbReference type="EMBL" id="CAF4355710.1"/>
    </source>
</evidence>
<evidence type="ECO:0000313" key="1">
    <source>
        <dbReference type="EMBL" id="CAF1563237.1"/>
    </source>
</evidence>
<evidence type="ECO:0000313" key="4">
    <source>
        <dbReference type="Proteomes" id="UP000681722"/>
    </source>
</evidence>
<gene>
    <name evidence="1" type="ORF">OVA965_LOCUS39922</name>
    <name evidence="3" type="ORF">SRO942_LOCUS48507</name>
    <name evidence="2" type="ORF">TMI583_LOCUS41308</name>
</gene>
<dbReference type="EMBL" id="CAJOBA010065011">
    <property type="protein sequence ID" value="CAF4355710.1"/>
    <property type="molecule type" value="Genomic_DNA"/>
</dbReference>
<reference evidence="3" key="1">
    <citation type="submission" date="2021-02" db="EMBL/GenBank/DDBJ databases">
        <authorList>
            <person name="Nowell W R."/>
        </authorList>
    </citation>
    <scope>NUCLEOTIDE SEQUENCE</scope>
</reference>
<dbReference type="EMBL" id="CAJOBC010125115">
    <property type="protein sequence ID" value="CAF4591327.1"/>
    <property type="molecule type" value="Genomic_DNA"/>
</dbReference>
<dbReference type="EMBL" id="CAJNOK010042329">
    <property type="protein sequence ID" value="CAF1563237.1"/>
    <property type="molecule type" value="Genomic_DNA"/>
</dbReference>
<protein>
    <submittedName>
        <fullName evidence="3">Uncharacterized protein</fullName>
    </submittedName>
</protein>
<evidence type="ECO:0000313" key="3">
    <source>
        <dbReference type="EMBL" id="CAF4591327.1"/>
    </source>
</evidence>